<protein>
    <recommendedName>
        <fullName evidence="4">Secreted protein</fullName>
    </recommendedName>
</protein>
<dbReference type="AlphaFoldDB" id="A0A9D4SRY8"/>
<dbReference type="Proteomes" id="UP000821837">
    <property type="component" value="Unassembled WGS sequence"/>
</dbReference>
<feature type="chain" id="PRO_5039417534" description="Secreted protein" evidence="1">
    <location>
        <begin position="20"/>
        <end position="107"/>
    </location>
</feature>
<reference evidence="2" key="1">
    <citation type="journal article" date="2020" name="Cell">
        <title>Large-Scale Comparative Analyses of Tick Genomes Elucidate Their Genetic Diversity and Vector Capacities.</title>
        <authorList>
            <consortium name="Tick Genome and Microbiome Consortium (TIGMIC)"/>
            <person name="Jia N."/>
            <person name="Wang J."/>
            <person name="Shi W."/>
            <person name="Du L."/>
            <person name="Sun Y."/>
            <person name="Zhan W."/>
            <person name="Jiang J.F."/>
            <person name="Wang Q."/>
            <person name="Zhang B."/>
            <person name="Ji P."/>
            <person name="Bell-Sakyi L."/>
            <person name="Cui X.M."/>
            <person name="Yuan T.T."/>
            <person name="Jiang B.G."/>
            <person name="Yang W.F."/>
            <person name="Lam T.T."/>
            <person name="Chang Q.C."/>
            <person name="Ding S.J."/>
            <person name="Wang X.J."/>
            <person name="Zhu J.G."/>
            <person name="Ruan X.D."/>
            <person name="Zhao L."/>
            <person name="Wei J.T."/>
            <person name="Ye R.Z."/>
            <person name="Que T.C."/>
            <person name="Du C.H."/>
            <person name="Zhou Y.H."/>
            <person name="Cheng J.X."/>
            <person name="Dai P.F."/>
            <person name="Guo W.B."/>
            <person name="Han X.H."/>
            <person name="Huang E.J."/>
            <person name="Li L.F."/>
            <person name="Wei W."/>
            <person name="Gao Y.C."/>
            <person name="Liu J.Z."/>
            <person name="Shao H.Z."/>
            <person name="Wang X."/>
            <person name="Wang C.C."/>
            <person name="Yang T.C."/>
            <person name="Huo Q.B."/>
            <person name="Li W."/>
            <person name="Chen H.Y."/>
            <person name="Chen S.E."/>
            <person name="Zhou L.G."/>
            <person name="Ni X.B."/>
            <person name="Tian J.H."/>
            <person name="Sheng Y."/>
            <person name="Liu T."/>
            <person name="Pan Y.S."/>
            <person name="Xia L.Y."/>
            <person name="Li J."/>
            <person name="Zhao F."/>
            <person name="Cao W.C."/>
        </authorList>
    </citation>
    <scope>NUCLEOTIDE SEQUENCE</scope>
    <source>
        <strain evidence="2">Rsan-2018</strain>
    </source>
</reference>
<comment type="caution">
    <text evidence="2">The sequence shown here is derived from an EMBL/GenBank/DDBJ whole genome shotgun (WGS) entry which is preliminary data.</text>
</comment>
<evidence type="ECO:0000313" key="2">
    <source>
        <dbReference type="EMBL" id="KAH7943043.1"/>
    </source>
</evidence>
<evidence type="ECO:0008006" key="4">
    <source>
        <dbReference type="Google" id="ProtNLM"/>
    </source>
</evidence>
<gene>
    <name evidence="2" type="ORF">HPB52_004118</name>
</gene>
<feature type="signal peptide" evidence="1">
    <location>
        <begin position="1"/>
        <end position="19"/>
    </location>
</feature>
<organism evidence="2 3">
    <name type="scientific">Rhipicephalus sanguineus</name>
    <name type="common">Brown dog tick</name>
    <name type="synonym">Ixodes sanguineus</name>
    <dbReference type="NCBI Taxonomy" id="34632"/>
    <lineage>
        <taxon>Eukaryota</taxon>
        <taxon>Metazoa</taxon>
        <taxon>Ecdysozoa</taxon>
        <taxon>Arthropoda</taxon>
        <taxon>Chelicerata</taxon>
        <taxon>Arachnida</taxon>
        <taxon>Acari</taxon>
        <taxon>Parasitiformes</taxon>
        <taxon>Ixodida</taxon>
        <taxon>Ixodoidea</taxon>
        <taxon>Ixodidae</taxon>
        <taxon>Rhipicephalinae</taxon>
        <taxon>Rhipicephalus</taxon>
        <taxon>Rhipicephalus</taxon>
    </lineage>
</organism>
<evidence type="ECO:0000313" key="3">
    <source>
        <dbReference type="Proteomes" id="UP000821837"/>
    </source>
</evidence>
<name>A0A9D4SRY8_RHISA</name>
<reference evidence="2" key="2">
    <citation type="submission" date="2021-09" db="EMBL/GenBank/DDBJ databases">
        <authorList>
            <person name="Jia N."/>
            <person name="Wang J."/>
            <person name="Shi W."/>
            <person name="Du L."/>
            <person name="Sun Y."/>
            <person name="Zhan W."/>
            <person name="Jiang J."/>
            <person name="Wang Q."/>
            <person name="Zhang B."/>
            <person name="Ji P."/>
            <person name="Sakyi L.B."/>
            <person name="Cui X."/>
            <person name="Yuan T."/>
            <person name="Jiang B."/>
            <person name="Yang W."/>
            <person name="Lam T.T.-Y."/>
            <person name="Chang Q."/>
            <person name="Ding S."/>
            <person name="Wang X."/>
            <person name="Zhu J."/>
            <person name="Ruan X."/>
            <person name="Zhao L."/>
            <person name="Wei J."/>
            <person name="Que T."/>
            <person name="Du C."/>
            <person name="Cheng J."/>
            <person name="Dai P."/>
            <person name="Han X."/>
            <person name="Huang E."/>
            <person name="Gao Y."/>
            <person name="Liu J."/>
            <person name="Shao H."/>
            <person name="Ye R."/>
            <person name="Li L."/>
            <person name="Wei W."/>
            <person name="Wang X."/>
            <person name="Wang C."/>
            <person name="Huo Q."/>
            <person name="Li W."/>
            <person name="Guo W."/>
            <person name="Chen H."/>
            <person name="Chen S."/>
            <person name="Zhou L."/>
            <person name="Zhou L."/>
            <person name="Ni X."/>
            <person name="Tian J."/>
            <person name="Zhou Y."/>
            <person name="Sheng Y."/>
            <person name="Liu T."/>
            <person name="Pan Y."/>
            <person name="Xia L."/>
            <person name="Li J."/>
            <person name="Zhao F."/>
            <person name="Cao W."/>
        </authorList>
    </citation>
    <scope>NUCLEOTIDE SEQUENCE</scope>
    <source>
        <strain evidence="2">Rsan-2018</strain>
        <tissue evidence="2">Larvae</tissue>
    </source>
</reference>
<keyword evidence="1" id="KW-0732">Signal</keyword>
<proteinExistence type="predicted"/>
<keyword evidence="3" id="KW-1185">Reference proteome</keyword>
<evidence type="ECO:0000256" key="1">
    <source>
        <dbReference type="SAM" id="SignalP"/>
    </source>
</evidence>
<dbReference type="EMBL" id="JABSTV010001253">
    <property type="protein sequence ID" value="KAH7943043.1"/>
    <property type="molecule type" value="Genomic_DNA"/>
</dbReference>
<accession>A0A9D4SRY8</accession>
<sequence length="107" mass="11895">MELVLVCVLLRFTVQCVRAQQDGTDVTEKEGGSDNAGDELDYLQLLRNALAGGFANMPVALRRKLLSADIAPECNAGLLRTMRAFQNMEPWALRLFLFGAHEFPPQE</sequence>
<dbReference type="VEuPathDB" id="VectorBase:RSAN_030396"/>